<name>A0A0R2H8B1_WEIVI</name>
<dbReference type="EMBL" id="JQBM01000002">
    <property type="protein sequence ID" value="KRN46348.1"/>
    <property type="molecule type" value="Genomic_DNA"/>
</dbReference>
<proteinExistence type="predicted"/>
<protein>
    <submittedName>
        <fullName evidence="1">Uncharacterized protein</fullName>
    </submittedName>
</protein>
<dbReference type="PATRIC" id="fig|1629.5.peg.622"/>
<dbReference type="Proteomes" id="UP000051992">
    <property type="component" value="Unassembled WGS sequence"/>
</dbReference>
<accession>A0A0R2H8B1</accession>
<sequence>MQKNHHTERLRVGRDGDAWQREAPDVLDKQAPIFEPIQVVNPHTEMSVHFAEHAERVPRETWYRLILQECRKVTQADIRIRSIILDRHDTLHILFVMPDVPAMQELTIFVGNSVPKLQQHQMWTGYYASIREVLKVVRQYLSNQRYQSFSLGMYSFLRLNQQGVVTDIQMQHRHYYLGHAEIPIAEDEARLLQVLQRYELFQLSAEGLKITALGISALNYFARFYERTFSANWKTGIVDSDMSEQSVKSTQRKQVRLAREVEKND</sequence>
<keyword evidence="2" id="KW-1185">Reference proteome</keyword>
<evidence type="ECO:0000313" key="2">
    <source>
        <dbReference type="Proteomes" id="UP000051992"/>
    </source>
</evidence>
<organism evidence="1 2">
    <name type="scientific">Weissella viridescens</name>
    <name type="common">Lactobacillus viridescens</name>
    <dbReference type="NCBI Taxonomy" id="1629"/>
    <lineage>
        <taxon>Bacteria</taxon>
        <taxon>Bacillati</taxon>
        <taxon>Bacillota</taxon>
        <taxon>Bacilli</taxon>
        <taxon>Lactobacillales</taxon>
        <taxon>Lactobacillaceae</taxon>
        <taxon>Weissella</taxon>
    </lineage>
</organism>
<dbReference type="OrthoDB" id="2147282at2"/>
<dbReference type="AlphaFoldDB" id="A0A0R2H8B1"/>
<dbReference type="RefSeq" id="WP_057744910.1">
    <property type="nucleotide sequence ID" value="NZ_BJLU01000011.1"/>
</dbReference>
<gene>
    <name evidence="1" type="ORF">IV50_GL000617</name>
</gene>
<reference evidence="1 2" key="1">
    <citation type="journal article" date="2015" name="Genome Announc.">
        <title>Expanding the biotechnology potential of lactobacilli through comparative genomics of 213 strains and associated genera.</title>
        <authorList>
            <person name="Sun Z."/>
            <person name="Harris H.M."/>
            <person name="McCann A."/>
            <person name="Guo C."/>
            <person name="Argimon S."/>
            <person name="Zhang W."/>
            <person name="Yang X."/>
            <person name="Jeffery I.B."/>
            <person name="Cooney J.C."/>
            <person name="Kagawa T.F."/>
            <person name="Liu W."/>
            <person name="Song Y."/>
            <person name="Salvetti E."/>
            <person name="Wrobel A."/>
            <person name="Rasinkangas P."/>
            <person name="Parkhill J."/>
            <person name="Rea M.C."/>
            <person name="O'Sullivan O."/>
            <person name="Ritari J."/>
            <person name="Douillard F.P."/>
            <person name="Paul Ross R."/>
            <person name="Yang R."/>
            <person name="Briner A.E."/>
            <person name="Felis G.E."/>
            <person name="de Vos W.M."/>
            <person name="Barrangou R."/>
            <person name="Klaenhammer T.R."/>
            <person name="Caufield P.W."/>
            <person name="Cui Y."/>
            <person name="Zhang H."/>
            <person name="O'Toole P.W."/>
        </authorList>
    </citation>
    <scope>NUCLEOTIDE SEQUENCE [LARGE SCALE GENOMIC DNA]</scope>
    <source>
        <strain evidence="1 2">DSM 20410</strain>
    </source>
</reference>
<evidence type="ECO:0000313" key="1">
    <source>
        <dbReference type="EMBL" id="KRN46348.1"/>
    </source>
</evidence>
<comment type="caution">
    <text evidence="1">The sequence shown here is derived from an EMBL/GenBank/DDBJ whole genome shotgun (WGS) entry which is preliminary data.</text>
</comment>